<reference evidence="1" key="1">
    <citation type="submission" date="2025-08" db="UniProtKB">
        <authorList>
            <consortium name="Ensembl"/>
        </authorList>
    </citation>
    <scope>IDENTIFICATION</scope>
</reference>
<accession>A0A3B4TWU5</accession>
<organism evidence="1 2">
    <name type="scientific">Seriola dumerili</name>
    <name type="common">Greater amberjack</name>
    <name type="synonym">Caranx dumerili</name>
    <dbReference type="NCBI Taxonomy" id="41447"/>
    <lineage>
        <taxon>Eukaryota</taxon>
        <taxon>Metazoa</taxon>
        <taxon>Chordata</taxon>
        <taxon>Craniata</taxon>
        <taxon>Vertebrata</taxon>
        <taxon>Euteleostomi</taxon>
        <taxon>Actinopterygii</taxon>
        <taxon>Neopterygii</taxon>
        <taxon>Teleostei</taxon>
        <taxon>Neoteleostei</taxon>
        <taxon>Acanthomorphata</taxon>
        <taxon>Carangaria</taxon>
        <taxon>Carangiformes</taxon>
        <taxon>Carangidae</taxon>
        <taxon>Seriola</taxon>
    </lineage>
</organism>
<proteinExistence type="predicted"/>
<dbReference type="Ensembl" id="ENSSDUT00000010715.1">
    <property type="protein sequence ID" value="ENSSDUP00000010517.1"/>
    <property type="gene ID" value="ENSSDUG00000007690.1"/>
</dbReference>
<dbReference type="STRING" id="41447.ENSSDUP00000010517"/>
<dbReference type="GeneTree" id="ENSGT00940000171452"/>
<reference evidence="1" key="2">
    <citation type="submission" date="2025-09" db="UniProtKB">
        <authorList>
            <consortium name="Ensembl"/>
        </authorList>
    </citation>
    <scope>IDENTIFICATION</scope>
</reference>
<dbReference type="InterPro" id="IPR036397">
    <property type="entry name" value="RNaseH_sf"/>
</dbReference>
<protein>
    <recommendedName>
        <fullName evidence="3">Transposase Tc1-like domain-containing protein</fullName>
    </recommendedName>
</protein>
<evidence type="ECO:0000313" key="2">
    <source>
        <dbReference type="Proteomes" id="UP000261420"/>
    </source>
</evidence>
<dbReference type="InterPro" id="IPR009057">
    <property type="entry name" value="Homeodomain-like_sf"/>
</dbReference>
<dbReference type="Pfam" id="PF13384">
    <property type="entry name" value="HTH_23"/>
    <property type="match status" value="1"/>
</dbReference>
<dbReference type="Gene3D" id="3.30.420.10">
    <property type="entry name" value="Ribonuclease H-like superfamily/Ribonuclease H"/>
    <property type="match status" value="1"/>
</dbReference>
<keyword evidence="2" id="KW-1185">Reference proteome</keyword>
<sequence length="252" mass="28247">HNIMGDISEFKRGQIVGACLAGASVTETASLCDVSKATVSRVMSAYHQEGRITSNRSNCGRKRKLSERDVRVLTRISVSKNSARVAHWSTEMWKNVIWSDESSFTIFSTRGRVGWRSTGSDSMLWGGFLVSCVKGVGEMTFKAGTMDATVCTRILNEKTTHSLKKLGRKGISQCDNDSKHTEKNHFMSPDLKPIQDLRIILKWSQLKRIICEEWHLANVKNDISPQICARLVSSMPRRIKSAIKKKGGHTNY</sequence>
<evidence type="ECO:0000313" key="1">
    <source>
        <dbReference type="Ensembl" id="ENSSDUP00000010517.1"/>
    </source>
</evidence>
<name>A0A3B4TWU5_SERDU</name>
<evidence type="ECO:0008006" key="3">
    <source>
        <dbReference type="Google" id="ProtNLM"/>
    </source>
</evidence>
<dbReference type="SUPFAM" id="SSF46689">
    <property type="entry name" value="Homeodomain-like"/>
    <property type="match status" value="1"/>
</dbReference>
<dbReference type="GO" id="GO:0003676">
    <property type="term" value="F:nucleic acid binding"/>
    <property type="evidence" value="ECO:0007669"/>
    <property type="project" value="InterPro"/>
</dbReference>
<dbReference type="Proteomes" id="UP000261420">
    <property type="component" value="Unplaced"/>
</dbReference>
<dbReference type="AlphaFoldDB" id="A0A3B4TWU5"/>